<dbReference type="Proteomes" id="UP001303160">
    <property type="component" value="Unassembled WGS sequence"/>
</dbReference>
<reference evidence="1" key="1">
    <citation type="journal article" date="2023" name="Mol. Phylogenet. Evol.">
        <title>Genome-scale phylogeny and comparative genomics of the fungal order Sordariales.</title>
        <authorList>
            <person name="Hensen N."/>
            <person name="Bonometti L."/>
            <person name="Westerberg I."/>
            <person name="Brannstrom I.O."/>
            <person name="Guillou S."/>
            <person name="Cros-Aarteil S."/>
            <person name="Calhoun S."/>
            <person name="Haridas S."/>
            <person name="Kuo A."/>
            <person name="Mondo S."/>
            <person name="Pangilinan J."/>
            <person name="Riley R."/>
            <person name="LaButti K."/>
            <person name="Andreopoulos B."/>
            <person name="Lipzen A."/>
            <person name="Chen C."/>
            <person name="Yan M."/>
            <person name="Daum C."/>
            <person name="Ng V."/>
            <person name="Clum A."/>
            <person name="Steindorff A."/>
            <person name="Ohm R.A."/>
            <person name="Martin F."/>
            <person name="Silar P."/>
            <person name="Natvig D.O."/>
            <person name="Lalanne C."/>
            <person name="Gautier V."/>
            <person name="Ament-Velasquez S.L."/>
            <person name="Kruys A."/>
            <person name="Hutchinson M.I."/>
            <person name="Powell A.J."/>
            <person name="Barry K."/>
            <person name="Miller A.N."/>
            <person name="Grigoriev I.V."/>
            <person name="Debuchy R."/>
            <person name="Gladieux P."/>
            <person name="Hiltunen Thoren M."/>
            <person name="Johannesson H."/>
        </authorList>
    </citation>
    <scope>NUCLEOTIDE SEQUENCE</scope>
    <source>
        <strain evidence="1">CBS 315.58</strain>
    </source>
</reference>
<gene>
    <name evidence="1" type="ORF">QBC40DRAFT_257749</name>
</gene>
<organism evidence="1 2">
    <name type="scientific">Triangularia verruculosa</name>
    <dbReference type="NCBI Taxonomy" id="2587418"/>
    <lineage>
        <taxon>Eukaryota</taxon>
        <taxon>Fungi</taxon>
        <taxon>Dikarya</taxon>
        <taxon>Ascomycota</taxon>
        <taxon>Pezizomycotina</taxon>
        <taxon>Sordariomycetes</taxon>
        <taxon>Sordariomycetidae</taxon>
        <taxon>Sordariales</taxon>
        <taxon>Podosporaceae</taxon>
        <taxon>Triangularia</taxon>
    </lineage>
</organism>
<dbReference type="EMBL" id="MU863978">
    <property type="protein sequence ID" value="KAK4196718.1"/>
    <property type="molecule type" value="Genomic_DNA"/>
</dbReference>
<keyword evidence="2" id="KW-1185">Reference proteome</keyword>
<comment type="caution">
    <text evidence="1">The sequence shown here is derived from an EMBL/GenBank/DDBJ whole genome shotgun (WGS) entry which is preliminary data.</text>
</comment>
<reference evidence="1" key="2">
    <citation type="submission" date="2023-05" db="EMBL/GenBank/DDBJ databases">
        <authorList>
            <consortium name="Lawrence Berkeley National Laboratory"/>
            <person name="Steindorff A."/>
            <person name="Hensen N."/>
            <person name="Bonometti L."/>
            <person name="Westerberg I."/>
            <person name="Brannstrom I.O."/>
            <person name="Guillou S."/>
            <person name="Cros-Aarteil S."/>
            <person name="Calhoun S."/>
            <person name="Haridas S."/>
            <person name="Kuo A."/>
            <person name="Mondo S."/>
            <person name="Pangilinan J."/>
            <person name="Riley R."/>
            <person name="Labutti K."/>
            <person name="Andreopoulos B."/>
            <person name="Lipzen A."/>
            <person name="Chen C."/>
            <person name="Yanf M."/>
            <person name="Daum C."/>
            <person name="Ng V."/>
            <person name="Clum A."/>
            <person name="Ohm R."/>
            <person name="Martin F."/>
            <person name="Silar P."/>
            <person name="Natvig D."/>
            <person name="Lalanne C."/>
            <person name="Gautier V."/>
            <person name="Ament-Velasquez S.L."/>
            <person name="Kruys A."/>
            <person name="Hutchinson M.I."/>
            <person name="Powell A.J."/>
            <person name="Barry K."/>
            <person name="Miller A.N."/>
            <person name="Grigoriev I.V."/>
            <person name="Debuchy R."/>
            <person name="Gladieux P."/>
            <person name="Thoren M.H."/>
            <person name="Johannesson H."/>
        </authorList>
    </citation>
    <scope>NUCLEOTIDE SEQUENCE</scope>
    <source>
        <strain evidence="1">CBS 315.58</strain>
    </source>
</reference>
<protein>
    <submittedName>
        <fullName evidence="1">Uncharacterized protein</fullName>
    </submittedName>
</protein>
<name>A0AAN7ARJ7_9PEZI</name>
<sequence length="109" mass="12065">MNSQQSVTCDLDEAASILRTALWKTQARNPARATLNYVLGTTMHMRYLRTQMLSDLEQLRTSFQESWDSENAAPTLRIGAAARAAEISVHQALKLNKALSAESDLEKAA</sequence>
<evidence type="ECO:0000313" key="1">
    <source>
        <dbReference type="EMBL" id="KAK4196718.1"/>
    </source>
</evidence>
<proteinExistence type="predicted"/>
<dbReference type="AlphaFoldDB" id="A0AAN7ARJ7"/>
<accession>A0AAN7ARJ7</accession>
<evidence type="ECO:0000313" key="2">
    <source>
        <dbReference type="Proteomes" id="UP001303160"/>
    </source>
</evidence>